<sequence length="34" mass="3548">MADGIIGLGLNCKQRESTVTGTFCGSVVARTNFT</sequence>
<proteinExistence type="predicted"/>
<comment type="caution">
    <text evidence="1">The sequence shown here is derived from an EMBL/GenBank/DDBJ whole genome shotgun (WGS) entry which is preliminary data.</text>
</comment>
<dbReference type="EMBL" id="MLJW01004710">
    <property type="protein sequence ID" value="OIQ69467.1"/>
    <property type="molecule type" value="Genomic_DNA"/>
</dbReference>
<name>A0A1J5PVY9_9ZZZZ</name>
<reference evidence="1" key="1">
    <citation type="submission" date="2016-10" db="EMBL/GenBank/DDBJ databases">
        <title>Sequence of Gallionella enrichment culture.</title>
        <authorList>
            <person name="Poehlein A."/>
            <person name="Muehling M."/>
            <person name="Daniel R."/>
        </authorList>
    </citation>
    <scope>NUCLEOTIDE SEQUENCE</scope>
</reference>
<gene>
    <name evidence="1" type="ORF">GALL_489330</name>
</gene>
<dbReference type="AlphaFoldDB" id="A0A1J5PVY9"/>
<organism evidence="1">
    <name type="scientific">mine drainage metagenome</name>
    <dbReference type="NCBI Taxonomy" id="410659"/>
    <lineage>
        <taxon>unclassified sequences</taxon>
        <taxon>metagenomes</taxon>
        <taxon>ecological metagenomes</taxon>
    </lineage>
</organism>
<protein>
    <submittedName>
        <fullName evidence="1">Uncharacterized protein</fullName>
    </submittedName>
</protein>
<evidence type="ECO:0000313" key="1">
    <source>
        <dbReference type="EMBL" id="OIQ69467.1"/>
    </source>
</evidence>
<accession>A0A1J5PVY9</accession>